<accession>A0ABS1KVR0</accession>
<comment type="caution">
    <text evidence="1">The sequence shown here is derived from an EMBL/GenBank/DDBJ whole genome shotgun (WGS) entry which is preliminary data.</text>
</comment>
<name>A0ABS1KVR0_9BACT</name>
<proteinExistence type="predicted"/>
<protein>
    <submittedName>
        <fullName evidence="1">Uncharacterized protein</fullName>
    </submittedName>
</protein>
<dbReference type="Proteomes" id="UP000613030">
    <property type="component" value="Unassembled WGS sequence"/>
</dbReference>
<gene>
    <name evidence="1" type="ORF">JI741_19685</name>
</gene>
<dbReference type="EMBL" id="JAERRB010000007">
    <property type="protein sequence ID" value="MBL0743464.1"/>
    <property type="molecule type" value="Genomic_DNA"/>
</dbReference>
<sequence>MSEFERKKIEIDLMSFTSKNFQRPSECRNLEQIRFYVRELCLKIEELEERFDHVPNCAYALLAQYNSKQNTMLNEEFKTNHHGV</sequence>
<dbReference type="RefSeq" id="WP_202012810.1">
    <property type="nucleotide sequence ID" value="NZ_JAERRB010000007.1"/>
</dbReference>
<reference evidence="1 2" key="1">
    <citation type="submission" date="2021-01" db="EMBL/GenBank/DDBJ databases">
        <title>Chryseolinea sp. Jin1 Genome sequencing and assembly.</title>
        <authorList>
            <person name="Kim I."/>
        </authorList>
    </citation>
    <scope>NUCLEOTIDE SEQUENCE [LARGE SCALE GENOMIC DNA]</scope>
    <source>
        <strain evidence="1 2">Jin1</strain>
    </source>
</reference>
<keyword evidence="2" id="KW-1185">Reference proteome</keyword>
<organism evidence="1 2">
    <name type="scientific">Chryseolinea lacunae</name>
    <dbReference type="NCBI Taxonomy" id="2801331"/>
    <lineage>
        <taxon>Bacteria</taxon>
        <taxon>Pseudomonadati</taxon>
        <taxon>Bacteroidota</taxon>
        <taxon>Cytophagia</taxon>
        <taxon>Cytophagales</taxon>
        <taxon>Fulvivirgaceae</taxon>
        <taxon>Chryseolinea</taxon>
    </lineage>
</organism>
<evidence type="ECO:0000313" key="1">
    <source>
        <dbReference type="EMBL" id="MBL0743464.1"/>
    </source>
</evidence>
<evidence type="ECO:0000313" key="2">
    <source>
        <dbReference type="Proteomes" id="UP000613030"/>
    </source>
</evidence>